<feature type="compositionally biased region" description="Basic residues" evidence="1">
    <location>
        <begin position="26"/>
        <end position="44"/>
    </location>
</feature>
<organism evidence="4 5">
    <name type="scientific">Chaetoceros tenuissimus</name>
    <dbReference type="NCBI Taxonomy" id="426638"/>
    <lineage>
        <taxon>Eukaryota</taxon>
        <taxon>Sar</taxon>
        <taxon>Stramenopiles</taxon>
        <taxon>Ochrophyta</taxon>
        <taxon>Bacillariophyta</taxon>
        <taxon>Coscinodiscophyceae</taxon>
        <taxon>Chaetocerotophycidae</taxon>
        <taxon>Chaetocerotales</taxon>
        <taxon>Chaetocerotaceae</taxon>
        <taxon>Chaetoceros</taxon>
    </lineage>
</organism>
<keyword evidence="5" id="KW-1185">Reference proteome</keyword>
<feature type="transmembrane region" description="Helical" evidence="2">
    <location>
        <begin position="304"/>
        <end position="323"/>
    </location>
</feature>
<dbReference type="Proteomes" id="UP001054902">
    <property type="component" value="Unassembled WGS sequence"/>
</dbReference>
<feature type="compositionally biased region" description="Polar residues" evidence="1">
    <location>
        <begin position="53"/>
        <end position="65"/>
    </location>
</feature>
<comment type="caution">
    <text evidence="4">The sequence shown here is derived from an EMBL/GenBank/DDBJ whole genome shotgun (WGS) entry which is preliminary data.</text>
</comment>
<name>A0AAD3D461_9STRA</name>
<feature type="compositionally biased region" description="Low complexity" evidence="1">
    <location>
        <begin position="108"/>
        <end position="125"/>
    </location>
</feature>
<feature type="signal peptide" evidence="3">
    <location>
        <begin position="1"/>
        <end position="20"/>
    </location>
</feature>
<evidence type="ECO:0000313" key="5">
    <source>
        <dbReference type="Proteomes" id="UP001054902"/>
    </source>
</evidence>
<feature type="chain" id="PRO_5041902978" evidence="3">
    <location>
        <begin position="21"/>
        <end position="374"/>
    </location>
</feature>
<feature type="compositionally biased region" description="Low complexity" evidence="1">
    <location>
        <begin position="77"/>
        <end position="89"/>
    </location>
</feature>
<keyword evidence="2" id="KW-1133">Transmembrane helix</keyword>
<feature type="region of interest" description="Disordered" evidence="1">
    <location>
        <begin position="268"/>
        <end position="290"/>
    </location>
</feature>
<gene>
    <name evidence="4" type="ORF">CTEN210_14027</name>
</gene>
<protein>
    <submittedName>
        <fullName evidence="4">Uncharacterized protein</fullName>
    </submittedName>
</protein>
<feature type="region of interest" description="Disordered" evidence="1">
    <location>
        <begin position="25"/>
        <end position="128"/>
    </location>
</feature>
<keyword evidence="3" id="KW-0732">Signal</keyword>
<evidence type="ECO:0000256" key="2">
    <source>
        <dbReference type="SAM" id="Phobius"/>
    </source>
</evidence>
<reference evidence="4 5" key="1">
    <citation type="journal article" date="2021" name="Sci. Rep.">
        <title>The genome of the diatom Chaetoceros tenuissimus carries an ancient integrated fragment of an extant virus.</title>
        <authorList>
            <person name="Hongo Y."/>
            <person name="Kimura K."/>
            <person name="Takaki Y."/>
            <person name="Yoshida Y."/>
            <person name="Baba S."/>
            <person name="Kobayashi G."/>
            <person name="Nagasaki K."/>
            <person name="Hano T."/>
            <person name="Tomaru Y."/>
        </authorList>
    </citation>
    <scope>NUCLEOTIDE SEQUENCE [LARGE SCALE GENOMIC DNA]</scope>
    <source>
        <strain evidence="4 5">NIES-3715</strain>
    </source>
</reference>
<evidence type="ECO:0000313" key="4">
    <source>
        <dbReference type="EMBL" id="GFH57551.1"/>
    </source>
</evidence>
<evidence type="ECO:0000256" key="3">
    <source>
        <dbReference type="SAM" id="SignalP"/>
    </source>
</evidence>
<dbReference type="AlphaFoldDB" id="A0AAD3D461"/>
<accession>A0AAD3D461</accession>
<sequence length="374" mass="41533">MRSIIYLIFLSLLFLCYSDAYEGNRRVKSAKSKKNRGKKSKSTKSNKAEAPKQNKSTTSYTSIQISLVPHPTSDKNTTSLTPSASPSSLQNEPIQPKSSLPTPNAIIPSSSPSVVKSSPSTSSPTNDFVPSTFTLRPVNEQHIHPIQVAKTFVSIIIPMEVRHRRVAEVEGVSIEATLQAACKDEFQNEPTFHRCELKVSVASIIAEVVGDEFILNFEMSGKVYFTSSFEAAISEQEVNQRMRQLFSMPEPKFLEYLRNQEYGIFSYTPGAETPDNSQEKNNDESDDDSIGVAVSRDESKRNKLLRFALSATFLSLIISFFLIRSNSGYEDGGSDLCSEVEESDNSLRLEELTSPSNDSFEKVWDGSTSFRGVV</sequence>
<evidence type="ECO:0000256" key="1">
    <source>
        <dbReference type="SAM" id="MobiDB-lite"/>
    </source>
</evidence>
<proteinExistence type="predicted"/>
<keyword evidence="2" id="KW-0472">Membrane</keyword>
<feature type="compositionally biased region" description="Polar residues" evidence="1">
    <location>
        <begin position="90"/>
        <end position="102"/>
    </location>
</feature>
<dbReference type="EMBL" id="BLLK01000058">
    <property type="protein sequence ID" value="GFH57551.1"/>
    <property type="molecule type" value="Genomic_DNA"/>
</dbReference>
<keyword evidence="2" id="KW-0812">Transmembrane</keyword>